<dbReference type="HOGENOM" id="CLU_042529_11_1_6"/>
<name>I3CHF6_9GAMM</name>
<gene>
    <name evidence="3" type="ORF">BegalDRAFT_2187</name>
</gene>
<dbReference type="InterPro" id="IPR050553">
    <property type="entry name" value="Thioredoxin_ResA/DsbE_sf"/>
</dbReference>
<dbReference type="Pfam" id="PF00578">
    <property type="entry name" value="AhpC-TSA"/>
    <property type="match status" value="1"/>
</dbReference>
<dbReference type="PROSITE" id="PS00194">
    <property type="entry name" value="THIOREDOXIN_1"/>
    <property type="match status" value="1"/>
</dbReference>
<dbReference type="STRING" id="395493.BegalDRAFT_2187"/>
<dbReference type="Gene3D" id="3.40.30.10">
    <property type="entry name" value="Glutaredoxin"/>
    <property type="match status" value="1"/>
</dbReference>
<feature type="domain" description="Thioredoxin" evidence="2">
    <location>
        <begin position="56"/>
        <end position="197"/>
    </location>
</feature>
<accession>I3CHF6</accession>
<proteinExistence type="predicted"/>
<dbReference type="AlphaFoldDB" id="I3CHF6"/>
<dbReference type="InterPro" id="IPR017937">
    <property type="entry name" value="Thioredoxin_CS"/>
</dbReference>
<reference evidence="3 4" key="1">
    <citation type="submission" date="2011-11" db="EMBL/GenBank/DDBJ databases">
        <title>Improved High-Quality Draft sequence of Beggiatoa alba B18lD.</title>
        <authorList>
            <consortium name="US DOE Joint Genome Institute"/>
            <person name="Lucas S."/>
            <person name="Han J."/>
            <person name="Lapidus A."/>
            <person name="Cheng J.-F."/>
            <person name="Goodwin L."/>
            <person name="Pitluck S."/>
            <person name="Peters L."/>
            <person name="Mikhailova N."/>
            <person name="Held B."/>
            <person name="Detter J.C."/>
            <person name="Han C."/>
            <person name="Tapia R."/>
            <person name="Land M."/>
            <person name="Hauser L."/>
            <person name="Kyrpides N."/>
            <person name="Ivanova N."/>
            <person name="Pagani I."/>
            <person name="Samuel K."/>
            <person name="Teske A."/>
            <person name="Mueller J."/>
            <person name="Woyke T."/>
        </authorList>
    </citation>
    <scope>NUCLEOTIDE SEQUENCE [LARGE SCALE GENOMIC DNA]</scope>
    <source>
        <strain evidence="3 4">B18LD</strain>
    </source>
</reference>
<keyword evidence="4" id="KW-1185">Reference proteome</keyword>
<evidence type="ECO:0000313" key="4">
    <source>
        <dbReference type="Proteomes" id="UP000005744"/>
    </source>
</evidence>
<dbReference type="GO" id="GO:0016209">
    <property type="term" value="F:antioxidant activity"/>
    <property type="evidence" value="ECO:0007669"/>
    <property type="project" value="InterPro"/>
</dbReference>
<dbReference type="PANTHER" id="PTHR42852">
    <property type="entry name" value="THIOL:DISULFIDE INTERCHANGE PROTEIN DSBE"/>
    <property type="match status" value="1"/>
</dbReference>
<dbReference type="SUPFAM" id="SSF52833">
    <property type="entry name" value="Thioredoxin-like"/>
    <property type="match status" value="1"/>
</dbReference>
<dbReference type="eggNOG" id="COG0526">
    <property type="taxonomic scope" value="Bacteria"/>
</dbReference>
<dbReference type="RefSeq" id="WP_002689924.1">
    <property type="nucleotide sequence ID" value="NZ_JH600070.1"/>
</dbReference>
<keyword evidence="1" id="KW-0676">Redox-active center</keyword>
<dbReference type="PROSITE" id="PS51352">
    <property type="entry name" value="THIOREDOXIN_2"/>
    <property type="match status" value="1"/>
</dbReference>
<dbReference type="InterPro" id="IPR000866">
    <property type="entry name" value="AhpC/TSA"/>
</dbReference>
<dbReference type="InterPro" id="IPR013766">
    <property type="entry name" value="Thioredoxin_domain"/>
</dbReference>
<dbReference type="InterPro" id="IPR036249">
    <property type="entry name" value="Thioredoxin-like_sf"/>
</dbReference>
<dbReference type="GO" id="GO:0015036">
    <property type="term" value="F:disulfide oxidoreductase activity"/>
    <property type="evidence" value="ECO:0007669"/>
    <property type="project" value="UniProtKB-ARBA"/>
</dbReference>
<dbReference type="EMBL" id="JH600070">
    <property type="protein sequence ID" value="EIJ43049.1"/>
    <property type="molecule type" value="Genomic_DNA"/>
</dbReference>
<keyword evidence="3" id="KW-0413">Isomerase</keyword>
<evidence type="ECO:0000256" key="1">
    <source>
        <dbReference type="ARBA" id="ARBA00023284"/>
    </source>
</evidence>
<dbReference type="GO" id="GO:0016853">
    <property type="term" value="F:isomerase activity"/>
    <property type="evidence" value="ECO:0007669"/>
    <property type="project" value="UniProtKB-KW"/>
</dbReference>
<dbReference type="CDD" id="cd02966">
    <property type="entry name" value="TlpA_like_family"/>
    <property type="match status" value="1"/>
</dbReference>
<organism evidence="3 4">
    <name type="scientific">Beggiatoa alba B18LD</name>
    <dbReference type="NCBI Taxonomy" id="395493"/>
    <lineage>
        <taxon>Bacteria</taxon>
        <taxon>Pseudomonadati</taxon>
        <taxon>Pseudomonadota</taxon>
        <taxon>Gammaproteobacteria</taxon>
        <taxon>Thiotrichales</taxon>
        <taxon>Thiotrichaceae</taxon>
        <taxon>Beggiatoa</taxon>
    </lineage>
</organism>
<sequence>MKKFFFLFFLAIGVTGLSSYISYQYLIHQANAENQMQTDLQTAEEVRLQQAKLTTPTSVTRRPDFSLPDLQGIIRENREWDGKLVVINFWATWCAPCVREIPMLMHFQRTYGTQGLQIVGIAIDDIDAVKAFHQDIKFNYPILLGEDAGISLSKNLGNRVGALPFSVFIDPKGNIITSYAGELDETQLLKVIQPFLTPVNPLPPQSDTLPTQLQS</sequence>
<evidence type="ECO:0000259" key="2">
    <source>
        <dbReference type="PROSITE" id="PS51352"/>
    </source>
</evidence>
<dbReference type="PANTHER" id="PTHR42852:SF17">
    <property type="entry name" value="THIOREDOXIN-LIKE PROTEIN HI_1115"/>
    <property type="match status" value="1"/>
</dbReference>
<evidence type="ECO:0000313" key="3">
    <source>
        <dbReference type="EMBL" id="EIJ43049.1"/>
    </source>
</evidence>
<protein>
    <submittedName>
        <fullName evidence="3">Thiol-disulfide isomerase-like thioredoxin</fullName>
    </submittedName>
</protein>
<dbReference type="Proteomes" id="UP000005744">
    <property type="component" value="Unassembled WGS sequence"/>
</dbReference>